<dbReference type="InterPro" id="IPR052036">
    <property type="entry name" value="Hydrolase/PRTase-associated"/>
</dbReference>
<dbReference type="PANTHER" id="PTHR31299">
    <property type="entry name" value="ESTERASE, PUTATIVE (AFU_ORTHOLOGUE AFUA_1G05850)-RELATED"/>
    <property type="match status" value="1"/>
</dbReference>
<evidence type="ECO:0000313" key="2">
    <source>
        <dbReference type="Proteomes" id="UP001491310"/>
    </source>
</evidence>
<sequence length="495" mass="56097">MPISEHLSATNRSVTSEQNSLANARCLAARGFAKLSASLRPRKATISGRRPQSSTLALKGILMQKPANPVAEAINNHAFELSSAQILGRNHKDAEWVLIGEASHGTKEFYETRACITKELFEKEGFNAVAVEADFPDAFRANLWVRGLSDDRSADEALCDFKRFPTWMWRNTTVVAFLDWLHKRNIGLPQEEQRLKSAGFYGLDVYSLNTSTQTVISYLERVDPEAAKVAKQRYSCFDRFGSDAMLYGLALRQGYRSCEEGTIKELVDMRRLVAHREKKSQGQLDDEEWDFAALENARVVKDAEQYYRAMFFRDDVTWNIRDRHMVDTAGSLRDNLKRRGIKRPKIVIWAHNSHLGDARATDMGRNRGEVNIGQLMRERFAADDPNKVVNIGFTTHAGTVAAADDWDRPVQHKRVNPSLADSYESLMHSAGKGAFGMDLLHAEGPKRGIKEMLHGPRLERAIGVIYRPDTERWSHYFKADAAKGFQRRRGSGRHR</sequence>
<reference evidence="1 2" key="1">
    <citation type="journal article" date="2024" name="Nat. Commun.">
        <title>Phylogenomics reveals the evolutionary origins of lichenization in chlorophyte algae.</title>
        <authorList>
            <person name="Puginier C."/>
            <person name="Libourel C."/>
            <person name="Otte J."/>
            <person name="Skaloud P."/>
            <person name="Haon M."/>
            <person name="Grisel S."/>
            <person name="Petersen M."/>
            <person name="Berrin J.G."/>
            <person name="Delaux P.M."/>
            <person name="Dal Grande F."/>
            <person name="Keller J."/>
        </authorList>
    </citation>
    <scope>NUCLEOTIDE SEQUENCE [LARGE SCALE GENOMIC DNA]</scope>
    <source>
        <strain evidence="1 2">SAG 216-7</strain>
    </source>
</reference>
<dbReference type="PANTHER" id="PTHR31299:SF0">
    <property type="entry name" value="ESTERASE, PUTATIVE (AFU_ORTHOLOGUE AFUA_1G05850)-RELATED"/>
    <property type="match status" value="1"/>
</dbReference>
<dbReference type="Gene3D" id="3.30.1870.10">
    <property type="entry name" value="EreA-like, domain 2"/>
    <property type="match status" value="1"/>
</dbReference>
<evidence type="ECO:0000313" key="1">
    <source>
        <dbReference type="EMBL" id="KAK9917260.1"/>
    </source>
</evidence>
<gene>
    <name evidence="1" type="ORF">WJX75_002465</name>
</gene>
<accession>A0ABR2Z0Q9</accession>
<proteinExistence type="predicted"/>
<dbReference type="SUPFAM" id="SSF159501">
    <property type="entry name" value="EreA/ChaN-like"/>
    <property type="match status" value="1"/>
</dbReference>
<evidence type="ECO:0008006" key="3">
    <source>
        <dbReference type="Google" id="ProtNLM"/>
    </source>
</evidence>
<name>A0ABR2Z0Q9_9CHLO</name>
<dbReference type="EMBL" id="JALJOT010000002">
    <property type="protein sequence ID" value="KAK9917260.1"/>
    <property type="molecule type" value="Genomic_DNA"/>
</dbReference>
<protein>
    <recommendedName>
        <fullName evidence="3">Erythromycin esterase</fullName>
    </recommendedName>
</protein>
<dbReference type="InterPro" id="IPR014622">
    <property type="entry name" value="UCP036794_erythomycin"/>
</dbReference>
<comment type="caution">
    <text evidence="1">The sequence shown here is derived from an EMBL/GenBank/DDBJ whole genome shotgun (WGS) entry which is preliminary data.</text>
</comment>
<dbReference type="InterPro" id="IPR007815">
    <property type="entry name" value="Emycin_Estase"/>
</dbReference>
<dbReference type="Proteomes" id="UP001491310">
    <property type="component" value="Unassembled WGS sequence"/>
</dbReference>
<organism evidence="1 2">
    <name type="scientific">Coccomyxa subellipsoidea</name>
    <dbReference type="NCBI Taxonomy" id="248742"/>
    <lineage>
        <taxon>Eukaryota</taxon>
        <taxon>Viridiplantae</taxon>
        <taxon>Chlorophyta</taxon>
        <taxon>core chlorophytes</taxon>
        <taxon>Trebouxiophyceae</taxon>
        <taxon>Trebouxiophyceae incertae sedis</taxon>
        <taxon>Coccomyxaceae</taxon>
        <taxon>Coccomyxa</taxon>
    </lineage>
</organism>
<dbReference type="CDD" id="cd14728">
    <property type="entry name" value="Ere-like"/>
    <property type="match status" value="1"/>
</dbReference>
<keyword evidence="2" id="KW-1185">Reference proteome</keyword>
<dbReference type="Gene3D" id="3.40.1660.10">
    <property type="entry name" value="EreA-like (biosynthetic domain)"/>
    <property type="match status" value="1"/>
</dbReference>
<dbReference type="PIRSF" id="PIRSF036794">
    <property type="entry name" value="UCP_erythr_ester"/>
    <property type="match status" value="1"/>
</dbReference>
<dbReference type="Pfam" id="PF05139">
    <property type="entry name" value="Erythro_esteras"/>
    <property type="match status" value="1"/>
</dbReference>